<dbReference type="PANTHER" id="PTHR12847">
    <property type="entry name" value="ATP-BINDING CASSETTE ABC TRANSPORTER-RELATED"/>
    <property type="match status" value="1"/>
</dbReference>
<organism evidence="3 4">
    <name type="scientific">Striga asiatica</name>
    <name type="common">Asiatic witchweed</name>
    <name type="synonym">Buchnera asiatica</name>
    <dbReference type="NCBI Taxonomy" id="4170"/>
    <lineage>
        <taxon>Eukaryota</taxon>
        <taxon>Viridiplantae</taxon>
        <taxon>Streptophyta</taxon>
        <taxon>Embryophyta</taxon>
        <taxon>Tracheophyta</taxon>
        <taxon>Spermatophyta</taxon>
        <taxon>Magnoliopsida</taxon>
        <taxon>eudicotyledons</taxon>
        <taxon>Gunneridae</taxon>
        <taxon>Pentapetalae</taxon>
        <taxon>asterids</taxon>
        <taxon>lamiids</taxon>
        <taxon>Lamiales</taxon>
        <taxon>Orobanchaceae</taxon>
        <taxon>Buchnereae</taxon>
        <taxon>Striga</taxon>
    </lineage>
</organism>
<dbReference type="FunFam" id="2.30.29.30:FF:000150">
    <property type="entry name" value="Adaptin ear-binding coat-associated protein"/>
    <property type="match status" value="1"/>
</dbReference>
<feature type="domain" description="NECAP PHear" evidence="2">
    <location>
        <begin position="10"/>
        <end position="191"/>
    </location>
</feature>
<feature type="compositionally biased region" description="Polar residues" evidence="1">
    <location>
        <begin position="274"/>
        <end position="283"/>
    </location>
</feature>
<evidence type="ECO:0000313" key="3">
    <source>
        <dbReference type="EMBL" id="GER50625.1"/>
    </source>
</evidence>
<comment type="caution">
    <text evidence="3">The sequence shown here is derived from an EMBL/GenBank/DDBJ whole genome shotgun (WGS) entry which is preliminary data.</text>
</comment>
<protein>
    <submittedName>
        <fullName evidence="3">Adaptin ear-binding coat-associated protein 2</fullName>
    </submittedName>
</protein>
<dbReference type="PANTHER" id="PTHR12847:SF3">
    <property type="entry name" value="EAR-BINDING COAT-ASSOCIATED PROTEIN 2, PUTATIVE, EXPRESSED-RELATED"/>
    <property type="match status" value="1"/>
</dbReference>
<reference evidence="4" key="1">
    <citation type="journal article" date="2019" name="Curr. Biol.">
        <title>Genome Sequence of Striga asiatica Provides Insight into the Evolution of Plant Parasitism.</title>
        <authorList>
            <person name="Yoshida S."/>
            <person name="Kim S."/>
            <person name="Wafula E.K."/>
            <person name="Tanskanen J."/>
            <person name="Kim Y.M."/>
            <person name="Honaas L."/>
            <person name="Yang Z."/>
            <person name="Spallek T."/>
            <person name="Conn C.E."/>
            <person name="Ichihashi Y."/>
            <person name="Cheong K."/>
            <person name="Cui S."/>
            <person name="Der J.P."/>
            <person name="Gundlach H."/>
            <person name="Jiao Y."/>
            <person name="Hori C."/>
            <person name="Ishida J.K."/>
            <person name="Kasahara H."/>
            <person name="Kiba T."/>
            <person name="Kim M.S."/>
            <person name="Koo N."/>
            <person name="Laohavisit A."/>
            <person name="Lee Y.H."/>
            <person name="Lumba S."/>
            <person name="McCourt P."/>
            <person name="Mortimer J.C."/>
            <person name="Mutuku J.M."/>
            <person name="Nomura T."/>
            <person name="Sasaki-Sekimoto Y."/>
            <person name="Seto Y."/>
            <person name="Wang Y."/>
            <person name="Wakatake T."/>
            <person name="Sakakibara H."/>
            <person name="Demura T."/>
            <person name="Yamaguchi S."/>
            <person name="Yoneyama K."/>
            <person name="Manabe R.I."/>
            <person name="Nelson D.C."/>
            <person name="Schulman A.H."/>
            <person name="Timko M.P."/>
            <person name="dePamphilis C.W."/>
            <person name="Choi D."/>
            <person name="Shirasu K."/>
        </authorList>
    </citation>
    <scope>NUCLEOTIDE SEQUENCE [LARGE SCALE GENOMIC DNA]</scope>
    <source>
        <strain evidence="4">cv. UVA1</strain>
    </source>
</reference>
<sequence>MSYDEDEEAFEHTLLVVREVSVFKIPPRPTSGGYKCGEWLQSDKIWTGRLRVVSCNSRCEIRLEDPSSGDLFAACFVNPGQREIAVEPALDSSRYFVLRIEDGRGKHAFIGLGFNERNEAFDFNVALSDHEKYVKREVEKEAGGDGAGEGGEDGQIDIHPAVHHRLKKVQVEIFVKPAKSEEGETIRINVKNKPSSGAGMLSAAGKSKTIGLASPPSAAMKIRSPLPPPPNDPAAARMTSTNHGGGLNRAKDNSSNSSDFLSDLSQLKKDLPSTGGTEPTKSSAAGWAAF</sequence>
<name>A0A5A7QYW1_STRAF</name>
<dbReference type="InterPro" id="IPR012466">
    <property type="entry name" value="NECAP_PHear"/>
</dbReference>
<dbReference type="InterPro" id="IPR011993">
    <property type="entry name" value="PH-like_dom_sf"/>
</dbReference>
<evidence type="ECO:0000256" key="1">
    <source>
        <dbReference type="SAM" id="MobiDB-lite"/>
    </source>
</evidence>
<dbReference type="CDD" id="cd13228">
    <property type="entry name" value="PHear_NECAP"/>
    <property type="match status" value="1"/>
</dbReference>
<dbReference type="EMBL" id="BKCP01009403">
    <property type="protein sequence ID" value="GER50625.1"/>
    <property type="molecule type" value="Genomic_DNA"/>
</dbReference>
<proteinExistence type="predicted"/>
<dbReference type="GO" id="GO:0006897">
    <property type="term" value="P:endocytosis"/>
    <property type="evidence" value="ECO:0007669"/>
    <property type="project" value="InterPro"/>
</dbReference>
<dbReference type="Pfam" id="PF07933">
    <property type="entry name" value="DUF1681"/>
    <property type="match status" value="1"/>
</dbReference>
<keyword evidence="4" id="KW-1185">Reference proteome</keyword>
<evidence type="ECO:0000259" key="2">
    <source>
        <dbReference type="Pfam" id="PF07933"/>
    </source>
</evidence>
<evidence type="ECO:0000313" key="4">
    <source>
        <dbReference type="Proteomes" id="UP000325081"/>
    </source>
</evidence>
<dbReference type="Gene3D" id="2.30.29.30">
    <property type="entry name" value="Pleckstrin-homology domain (PH domain)/Phosphotyrosine-binding domain (PTB)"/>
    <property type="match status" value="1"/>
</dbReference>
<dbReference type="OrthoDB" id="10265489at2759"/>
<accession>A0A5A7QYW1</accession>
<dbReference type="AlphaFoldDB" id="A0A5A7QYW1"/>
<feature type="compositionally biased region" description="Low complexity" evidence="1">
    <location>
        <begin position="253"/>
        <end position="265"/>
    </location>
</feature>
<feature type="region of interest" description="Disordered" evidence="1">
    <location>
        <begin position="189"/>
        <end position="290"/>
    </location>
</feature>
<dbReference type="GO" id="GO:0030125">
    <property type="term" value="C:clathrin vesicle coat"/>
    <property type="evidence" value="ECO:0007669"/>
    <property type="project" value="TreeGrafter"/>
</dbReference>
<dbReference type="SUPFAM" id="SSF50729">
    <property type="entry name" value="PH domain-like"/>
    <property type="match status" value="1"/>
</dbReference>
<gene>
    <name evidence="3" type="ORF">STAS_27946</name>
</gene>
<dbReference type="Proteomes" id="UP000325081">
    <property type="component" value="Unassembled WGS sequence"/>
</dbReference>